<name>A0ABU0HE25_9HYPH</name>
<gene>
    <name evidence="1" type="ORF">QO016_000049</name>
</gene>
<proteinExistence type="predicted"/>
<accession>A0ABU0HE25</accession>
<keyword evidence="2" id="KW-1185">Reference proteome</keyword>
<sequence length="45" mass="5240">MTHRGATLHKEPLTPGTLKKKMDVRVFHGRYFEPRDEGRYARKAG</sequence>
<evidence type="ECO:0000313" key="2">
    <source>
        <dbReference type="Proteomes" id="UP001236369"/>
    </source>
</evidence>
<protein>
    <submittedName>
        <fullName evidence="1">Uncharacterized protein</fullName>
    </submittedName>
</protein>
<dbReference type="RefSeq" id="WP_238247510.1">
    <property type="nucleotide sequence ID" value="NZ_BPQX01000011.1"/>
</dbReference>
<comment type="caution">
    <text evidence="1">The sequence shown here is derived from an EMBL/GenBank/DDBJ whole genome shotgun (WGS) entry which is preliminary data.</text>
</comment>
<organism evidence="1 2">
    <name type="scientific">Methylobacterium persicinum</name>
    <dbReference type="NCBI Taxonomy" id="374426"/>
    <lineage>
        <taxon>Bacteria</taxon>
        <taxon>Pseudomonadati</taxon>
        <taxon>Pseudomonadota</taxon>
        <taxon>Alphaproteobacteria</taxon>
        <taxon>Hyphomicrobiales</taxon>
        <taxon>Methylobacteriaceae</taxon>
        <taxon>Methylobacterium</taxon>
    </lineage>
</organism>
<reference evidence="1 2" key="1">
    <citation type="submission" date="2023-07" db="EMBL/GenBank/DDBJ databases">
        <title>Genomic Encyclopedia of Type Strains, Phase IV (KMG-IV): sequencing the most valuable type-strain genomes for metagenomic binning, comparative biology and taxonomic classification.</title>
        <authorList>
            <person name="Goeker M."/>
        </authorList>
    </citation>
    <scope>NUCLEOTIDE SEQUENCE [LARGE SCALE GENOMIC DNA]</scope>
    <source>
        <strain evidence="1 2">DSM 19562</strain>
    </source>
</reference>
<evidence type="ECO:0000313" key="1">
    <source>
        <dbReference type="EMBL" id="MDQ0440572.1"/>
    </source>
</evidence>
<dbReference type="EMBL" id="JAUSVV010000001">
    <property type="protein sequence ID" value="MDQ0440572.1"/>
    <property type="molecule type" value="Genomic_DNA"/>
</dbReference>
<dbReference type="Proteomes" id="UP001236369">
    <property type="component" value="Unassembled WGS sequence"/>
</dbReference>